<dbReference type="SMART" id="SM00934">
    <property type="entry name" value="OMPdecase"/>
    <property type="match status" value="1"/>
</dbReference>
<dbReference type="GO" id="GO:0019854">
    <property type="term" value="P:L-ascorbic acid catabolic process"/>
    <property type="evidence" value="ECO:0007669"/>
    <property type="project" value="TreeGrafter"/>
</dbReference>
<sequence>MKFQISFDITDLDKAINIAQEIESHFDILEVGALLIYKYGEESVKKFKQNFPQKTILANAKIVDQSKDAVSLFAQAGADWITVMAGAPRNVIHTACLVAHEFGKKIMLDLTDASSVGQSALEAKSLGVDALLFHKPSSEDVQAVFHERWEIVKGNTQLPVFIASNITRENIAEILSIGANGIVISKAITGASNPLEETLYFSGIINNLE</sequence>
<dbReference type="AlphaFoldDB" id="V6DFT1"/>
<name>V6DFT1_9BACT</name>
<accession>V6DFT1</accession>
<dbReference type="KEGG" id="dpb:BABL1_gene_664"/>
<dbReference type="GO" id="GO:0004590">
    <property type="term" value="F:orotidine-5'-phosphate decarboxylase activity"/>
    <property type="evidence" value="ECO:0007669"/>
    <property type="project" value="InterPro"/>
</dbReference>
<dbReference type="STRING" id="673862.BABL1_gene_664"/>
<dbReference type="HOGENOM" id="CLU_081825_1_1_7"/>
<dbReference type="GO" id="GO:0033982">
    <property type="term" value="F:3-dehydro-L-gulonate-6-phosphate decarboxylase activity"/>
    <property type="evidence" value="ECO:0007669"/>
    <property type="project" value="TreeGrafter"/>
</dbReference>
<feature type="domain" description="Orotidine 5'-phosphate decarboxylase" evidence="2">
    <location>
        <begin position="2"/>
        <end position="201"/>
    </location>
</feature>
<dbReference type="InterPro" id="IPR001754">
    <property type="entry name" value="OMPdeCOase_dom"/>
</dbReference>
<dbReference type="GO" id="GO:0006207">
    <property type="term" value="P:'de novo' pyrimidine nucleobase biosynthetic process"/>
    <property type="evidence" value="ECO:0007669"/>
    <property type="project" value="InterPro"/>
</dbReference>
<dbReference type="InterPro" id="IPR013785">
    <property type="entry name" value="Aldolase_TIM"/>
</dbReference>
<dbReference type="eggNOG" id="COG0269">
    <property type="taxonomic scope" value="Bacteria"/>
</dbReference>
<dbReference type="RefSeq" id="WP_023791461.1">
    <property type="nucleotide sequence ID" value="NC_023003.1"/>
</dbReference>
<dbReference type="OrthoDB" id="43475at2"/>
<evidence type="ECO:0000256" key="1">
    <source>
        <dbReference type="ARBA" id="ARBA00023239"/>
    </source>
</evidence>
<evidence type="ECO:0000259" key="2">
    <source>
        <dbReference type="SMART" id="SM00934"/>
    </source>
</evidence>
<dbReference type="Proteomes" id="UP000018769">
    <property type="component" value="Chromosome I"/>
</dbReference>
<gene>
    <name evidence="3" type="primary">hxlA</name>
    <name evidence="3" type="ORF">BABL1_gene_664</name>
</gene>
<dbReference type="PANTHER" id="PTHR35039">
    <property type="entry name" value="3-KETO-L-GULONATE-6-PHOSPHATE DECARBOXYLASE SGBH-RELATED"/>
    <property type="match status" value="1"/>
</dbReference>
<evidence type="ECO:0000313" key="3">
    <source>
        <dbReference type="EMBL" id="CDK30399.1"/>
    </source>
</evidence>
<proteinExistence type="predicted"/>
<keyword evidence="4" id="KW-1185">Reference proteome</keyword>
<keyword evidence="1" id="KW-0456">Lyase</keyword>
<protein>
    <submittedName>
        <fullName evidence="3">3-hexulose-6-phosphate synthase related enzyme</fullName>
    </submittedName>
</protein>
<dbReference type="InterPro" id="IPR011060">
    <property type="entry name" value="RibuloseP-bd_barrel"/>
</dbReference>
<organism evidence="3 4">
    <name type="scientific">Candidatus Babela massiliensis</name>
    <dbReference type="NCBI Taxonomy" id="673862"/>
    <lineage>
        <taxon>Bacteria</taxon>
        <taxon>Candidatus Babelota</taxon>
        <taxon>Candidatus Babeliae</taxon>
        <taxon>Candidatus Babeliales</taxon>
        <taxon>Candidatus Babeliaceae</taxon>
        <taxon>Candidatus Babela</taxon>
    </lineage>
</organism>
<reference evidence="3 4" key="1">
    <citation type="journal article" date="2015" name="Biol. Direct">
        <title>Babela massiliensis, a representative of a widespread bacterial phylum with unusual adaptations to parasitism in amoebae.</title>
        <authorList>
            <person name="Pagnier I."/>
            <person name="Yutin N."/>
            <person name="Croce O."/>
            <person name="Makarova K.S."/>
            <person name="Wolf Y.I."/>
            <person name="Benamar S."/>
            <person name="Raoult D."/>
            <person name="Koonin E.V."/>
            <person name="La Scola B."/>
        </authorList>
    </citation>
    <scope>NUCLEOTIDE SEQUENCE [LARGE SCALE GENOMIC DNA]</scope>
    <source>
        <strain evidence="4">BABL1</strain>
    </source>
</reference>
<dbReference type="Gene3D" id="3.20.20.70">
    <property type="entry name" value="Aldolase class I"/>
    <property type="match status" value="1"/>
</dbReference>
<dbReference type="SUPFAM" id="SSF51366">
    <property type="entry name" value="Ribulose-phoshate binding barrel"/>
    <property type="match status" value="1"/>
</dbReference>
<evidence type="ECO:0000313" key="4">
    <source>
        <dbReference type="Proteomes" id="UP000018769"/>
    </source>
</evidence>
<dbReference type="PANTHER" id="PTHR35039:SF3">
    <property type="entry name" value="3-KETO-L-GULONATE-6-PHOSPHATE DECARBOXYLASE SGBH-RELATED"/>
    <property type="match status" value="1"/>
</dbReference>
<dbReference type="Pfam" id="PF00215">
    <property type="entry name" value="OMPdecase"/>
    <property type="match status" value="1"/>
</dbReference>
<dbReference type="EMBL" id="HG793133">
    <property type="protein sequence ID" value="CDK30399.1"/>
    <property type="molecule type" value="Genomic_DNA"/>
</dbReference>